<feature type="compositionally biased region" description="Polar residues" evidence="1">
    <location>
        <begin position="116"/>
        <end position="129"/>
    </location>
</feature>
<feature type="domain" description="Large polyvalent protein-associated" evidence="2">
    <location>
        <begin position="2"/>
        <end position="39"/>
    </location>
</feature>
<comment type="caution">
    <text evidence="3">The sequence shown here is derived from an EMBL/GenBank/DDBJ whole genome shotgun (WGS) entry which is preliminary data.</text>
</comment>
<organism evidence="3 4">
    <name type="scientific">Rhizobium leguminosarum</name>
    <dbReference type="NCBI Taxonomy" id="384"/>
    <lineage>
        <taxon>Bacteria</taxon>
        <taxon>Pseudomonadati</taxon>
        <taxon>Pseudomonadota</taxon>
        <taxon>Alphaproteobacteria</taxon>
        <taxon>Hyphomicrobiales</taxon>
        <taxon>Rhizobiaceae</taxon>
        <taxon>Rhizobium/Agrobacterium group</taxon>
        <taxon>Rhizobium</taxon>
    </lineage>
</organism>
<protein>
    <recommendedName>
        <fullName evidence="2">Large polyvalent protein-associated domain-containing protein</fullName>
    </recommendedName>
</protein>
<feature type="region of interest" description="Disordered" evidence="1">
    <location>
        <begin position="52"/>
        <end position="95"/>
    </location>
</feature>
<dbReference type="Pfam" id="PF18821">
    <property type="entry name" value="LPD7"/>
    <property type="match status" value="1"/>
</dbReference>
<dbReference type="AlphaFoldDB" id="A0A6P0DW57"/>
<reference evidence="3 4" key="1">
    <citation type="submission" date="2020-01" db="EMBL/GenBank/DDBJ databases">
        <title>Rhizobium genotypes associated with high levels of biological nitrogen fixation by grain legumes in a temperate-maritime cropping system.</title>
        <authorList>
            <person name="Maluk M."/>
            <person name="Francesc Ferrando Molina F."/>
            <person name="Lopez Del Egido L."/>
            <person name="Lafos M."/>
            <person name="Langarica-Fuentes A."/>
            <person name="Gebre Yohannes G."/>
            <person name="Young M.W."/>
            <person name="Martin P."/>
            <person name="Gantlett R."/>
            <person name="Kenicer G."/>
            <person name="Hawes C."/>
            <person name="Begg G.S."/>
            <person name="Quilliam R.S."/>
            <person name="Squire G.R."/>
            <person name="Poole P.S."/>
            <person name="Young P.W."/>
            <person name="Iannetta P.M."/>
            <person name="James E.K."/>
        </authorList>
    </citation>
    <scope>NUCLEOTIDE SEQUENCE [LARGE SCALE GENOMIC DNA]</scope>
    <source>
        <strain evidence="3 4">JHI944</strain>
    </source>
</reference>
<feature type="compositionally biased region" description="Low complexity" evidence="1">
    <location>
        <begin position="79"/>
        <end position="89"/>
    </location>
</feature>
<dbReference type="InterPro" id="IPR040677">
    <property type="entry name" value="LPD7"/>
</dbReference>
<feature type="non-terminal residue" evidence="3">
    <location>
        <position position="129"/>
    </location>
</feature>
<gene>
    <name evidence="3" type="ORF">GUK36_43805</name>
</gene>
<proteinExistence type="predicted"/>
<accession>A0A6P0DW57</accession>
<evidence type="ECO:0000313" key="3">
    <source>
        <dbReference type="EMBL" id="NEK56150.1"/>
    </source>
</evidence>
<feature type="non-terminal residue" evidence="3">
    <location>
        <position position="1"/>
    </location>
</feature>
<evidence type="ECO:0000313" key="4">
    <source>
        <dbReference type="Proteomes" id="UP000471409"/>
    </source>
</evidence>
<name>A0A6P0DW57_RHILE</name>
<evidence type="ECO:0000259" key="2">
    <source>
        <dbReference type="Pfam" id="PF18821"/>
    </source>
</evidence>
<evidence type="ECO:0000256" key="1">
    <source>
        <dbReference type="SAM" id="MobiDB-lite"/>
    </source>
</evidence>
<feature type="region of interest" description="Disordered" evidence="1">
    <location>
        <begin position="108"/>
        <end position="129"/>
    </location>
</feature>
<dbReference type="EMBL" id="WXXP01001258">
    <property type="protein sequence ID" value="NEK56150.1"/>
    <property type="molecule type" value="Genomic_DNA"/>
</dbReference>
<dbReference type="Proteomes" id="UP000471409">
    <property type="component" value="Unassembled WGS sequence"/>
</dbReference>
<sequence length="129" mass="13407">NWSELQLKGTEEFRRQAWIAAELAGVPTRGFGPKELDRAMLTAAREAMRISAGEQAGDANGPRINTVETAAGATPDGSPSPRAAPPSSSLEQPAAGVTAGVLVAHGPAPFNHDAKQNPSYYATVRTVNG</sequence>